<name>A0AAV7XWF8_9NEOP</name>
<dbReference type="EMBL" id="JAPTSV010000002">
    <property type="protein sequence ID" value="KAJ1530674.1"/>
    <property type="molecule type" value="Genomic_DNA"/>
</dbReference>
<accession>A0AAV7XWF8</accession>
<evidence type="ECO:0000256" key="4">
    <source>
        <dbReference type="ARBA" id="ARBA00022840"/>
    </source>
</evidence>
<evidence type="ECO:0000313" key="10">
    <source>
        <dbReference type="Proteomes" id="UP001075354"/>
    </source>
</evidence>
<dbReference type="GO" id="GO:0005524">
    <property type="term" value="F:ATP binding"/>
    <property type="evidence" value="ECO:0007669"/>
    <property type="project" value="UniProtKB-KW"/>
</dbReference>
<dbReference type="Pfam" id="PF12698">
    <property type="entry name" value="ABC2_membrane_3"/>
    <property type="match status" value="1"/>
</dbReference>
<keyword evidence="10" id="KW-1185">Reference proteome</keyword>
<dbReference type="SUPFAM" id="SSF52540">
    <property type="entry name" value="P-loop containing nucleoside triphosphate hydrolases"/>
    <property type="match status" value="1"/>
</dbReference>
<dbReference type="InterPro" id="IPR017871">
    <property type="entry name" value="ABC_transporter-like_CS"/>
</dbReference>
<dbReference type="PROSITE" id="PS50893">
    <property type="entry name" value="ABC_TRANSPORTER_2"/>
    <property type="match status" value="1"/>
</dbReference>
<feature type="transmembrane region" description="Helical" evidence="7">
    <location>
        <begin position="671"/>
        <end position="694"/>
    </location>
</feature>
<dbReference type="AlphaFoldDB" id="A0AAV7XWF8"/>
<reference evidence="9" key="1">
    <citation type="submission" date="2022-12" db="EMBL/GenBank/DDBJ databases">
        <title>Chromosome-level genome assembly of the bean flower thrips Megalurothrips usitatus.</title>
        <authorList>
            <person name="Ma L."/>
            <person name="Liu Q."/>
            <person name="Li H."/>
            <person name="Cai W."/>
        </authorList>
    </citation>
    <scope>NUCLEOTIDE SEQUENCE</scope>
    <source>
        <strain evidence="9">Cailab_2022a</strain>
    </source>
</reference>
<dbReference type="PROSITE" id="PS00211">
    <property type="entry name" value="ABC_TRANSPORTER_1"/>
    <property type="match status" value="1"/>
</dbReference>
<dbReference type="InterPro" id="IPR003593">
    <property type="entry name" value="AAA+_ATPase"/>
</dbReference>
<keyword evidence="5 7" id="KW-1133">Transmembrane helix</keyword>
<dbReference type="CDD" id="cd03230">
    <property type="entry name" value="ABC_DR_subfamily_A"/>
    <property type="match status" value="1"/>
</dbReference>
<feature type="transmembrane region" description="Helical" evidence="7">
    <location>
        <begin position="613"/>
        <end position="636"/>
    </location>
</feature>
<protein>
    <recommendedName>
        <fullName evidence="8">ABC transporter domain-containing protein</fullName>
    </recommendedName>
</protein>
<dbReference type="InterPro" id="IPR027417">
    <property type="entry name" value="P-loop_NTPase"/>
</dbReference>
<sequence length="701" mass="75920">MPPAPGASPGASPAAVAVRGARKAYTAAKWILDGLDLTVPEANIYALLGASGCGKTTLLTCILGLRNLNAGDVMVMGWRPGDPGAGIPGPRVGYMPQELALSEGFTIGETLRYFGRVAGMANAVIEKRSAELLDFLQIPCKQSRLISQLSGGQKQRVSLAVTLLHSPPLLILDEPTVGVDPILRQNIWDFLVDLTRTYRTTVIITTHYIEEARQANLVGLMRRGRLLDEEAPEAMMARHGCASLEDVFLALSVRQDGRGGGGGGGGQDVAESHTDDKRGGDAMVNVNVVESIPFLAHSNVKACMWRAWLYLTRYKWVTAYVLMMPLLCLLVFVYGVGRTPTGLHLALVNEDSADGCAAGWQGYPAAGCEDAVSDLSCRYLDLLLESNDYTMDVFPDEPSARWTVQRGGAWGLIHFPANFSRHMAMRQLNLQNALTEDIEGSECSVHLDMSDQLLSNMVRTALFETAVRLHDDMQAGCGLNTRLSLLPLNEMEPVYGSRTPVFQDFALPGLLMCIMYFPAIFYATANFLEDKLNGVMNRSAAAGVTQKEMLAARAILDCAIQAVSAVMVLVATFAVFRFTNEGSYVTILLLLYLQGLNGLWVGYFVAAVCSTHYAATFMGMGIFLGTSFLSGMFWPAQGMHWMVGMWAPLTPMQPAVEAARTVLYQGSNLALIAKGFLILGGWTAALVAATLGLLRFQNKTG</sequence>
<evidence type="ECO:0000256" key="1">
    <source>
        <dbReference type="ARBA" id="ARBA00004141"/>
    </source>
</evidence>
<keyword evidence="3" id="KW-0547">Nucleotide-binding</keyword>
<feature type="domain" description="ABC transporter" evidence="8">
    <location>
        <begin position="16"/>
        <end position="248"/>
    </location>
</feature>
<evidence type="ECO:0000256" key="3">
    <source>
        <dbReference type="ARBA" id="ARBA00022741"/>
    </source>
</evidence>
<feature type="transmembrane region" description="Helical" evidence="7">
    <location>
        <begin position="554"/>
        <end position="578"/>
    </location>
</feature>
<keyword evidence="4" id="KW-0067">ATP-binding</keyword>
<evidence type="ECO:0000313" key="9">
    <source>
        <dbReference type="EMBL" id="KAJ1530674.1"/>
    </source>
</evidence>
<evidence type="ECO:0000256" key="6">
    <source>
        <dbReference type="ARBA" id="ARBA00023136"/>
    </source>
</evidence>
<dbReference type="InterPro" id="IPR003439">
    <property type="entry name" value="ABC_transporter-like_ATP-bd"/>
</dbReference>
<evidence type="ECO:0000259" key="8">
    <source>
        <dbReference type="PROSITE" id="PS50893"/>
    </source>
</evidence>
<comment type="subcellular location">
    <subcellularLocation>
        <location evidence="1">Membrane</location>
        <topology evidence="1">Multi-pass membrane protein</topology>
    </subcellularLocation>
</comment>
<dbReference type="Pfam" id="PF00005">
    <property type="entry name" value="ABC_tran"/>
    <property type="match status" value="1"/>
</dbReference>
<dbReference type="GO" id="GO:0140359">
    <property type="term" value="F:ABC-type transporter activity"/>
    <property type="evidence" value="ECO:0007669"/>
    <property type="project" value="InterPro"/>
</dbReference>
<evidence type="ECO:0000256" key="5">
    <source>
        <dbReference type="ARBA" id="ARBA00022989"/>
    </source>
</evidence>
<dbReference type="GO" id="GO:0016887">
    <property type="term" value="F:ATP hydrolysis activity"/>
    <property type="evidence" value="ECO:0007669"/>
    <property type="project" value="InterPro"/>
</dbReference>
<dbReference type="GO" id="GO:0016020">
    <property type="term" value="C:membrane"/>
    <property type="evidence" value="ECO:0007669"/>
    <property type="project" value="UniProtKB-SubCell"/>
</dbReference>
<dbReference type="PANTHER" id="PTHR43038">
    <property type="entry name" value="ATP-BINDING CASSETTE, SUB-FAMILY H, MEMBER 1"/>
    <property type="match status" value="1"/>
</dbReference>
<gene>
    <name evidence="9" type="ORF">ONE63_005542</name>
</gene>
<keyword evidence="6 7" id="KW-0472">Membrane</keyword>
<dbReference type="InterPro" id="IPR013525">
    <property type="entry name" value="ABC2_TM"/>
</dbReference>
<dbReference type="Proteomes" id="UP001075354">
    <property type="component" value="Chromosome 2"/>
</dbReference>
<feature type="transmembrane region" description="Helical" evidence="7">
    <location>
        <begin position="505"/>
        <end position="528"/>
    </location>
</feature>
<evidence type="ECO:0000256" key="2">
    <source>
        <dbReference type="ARBA" id="ARBA00022692"/>
    </source>
</evidence>
<dbReference type="Gene3D" id="3.40.50.300">
    <property type="entry name" value="P-loop containing nucleotide triphosphate hydrolases"/>
    <property type="match status" value="1"/>
</dbReference>
<feature type="transmembrane region" description="Helical" evidence="7">
    <location>
        <begin position="584"/>
        <end position="606"/>
    </location>
</feature>
<dbReference type="SMART" id="SM00382">
    <property type="entry name" value="AAA"/>
    <property type="match status" value="1"/>
</dbReference>
<keyword evidence="2 7" id="KW-0812">Transmembrane</keyword>
<evidence type="ECO:0000256" key="7">
    <source>
        <dbReference type="SAM" id="Phobius"/>
    </source>
</evidence>
<proteinExistence type="predicted"/>
<comment type="caution">
    <text evidence="9">The sequence shown here is derived from an EMBL/GenBank/DDBJ whole genome shotgun (WGS) entry which is preliminary data.</text>
</comment>
<dbReference type="PANTHER" id="PTHR43038:SF3">
    <property type="entry name" value="ABC TRANSPORTER G FAMILY MEMBER 20 ISOFORM X1"/>
    <property type="match status" value="1"/>
</dbReference>
<organism evidence="9 10">
    <name type="scientific">Megalurothrips usitatus</name>
    <name type="common">bean blossom thrips</name>
    <dbReference type="NCBI Taxonomy" id="439358"/>
    <lineage>
        <taxon>Eukaryota</taxon>
        <taxon>Metazoa</taxon>
        <taxon>Ecdysozoa</taxon>
        <taxon>Arthropoda</taxon>
        <taxon>Hexapoda</taxon>
        <taxon>Insecta</taxon>
        <taxon>Pterygota</taxon>
        <taxon>Neoptera</taxon>
        <taxon>Paraneoptera</taxon>
        <taxon>Thysanoptera</taxon>
        <taxon>Terebrantia</taxon>
        <taxon>Thripoidea</taxon>
        <taxon>Thripidae</taxon>
        <taxon>Megalurothrips</taxon>
    </lineage>
</organism>
<feature type="transmembrane region" description="Helical" evidence="7">
    <location>
        <begin position="316"/>
        <end position="337"/>
    </location>
</feature>